<feature type="chain" id="PRO_5012823881" evidence="2">
    <location>
        <begin position="30"/>
        <end position="163"/>
    </location>
</feature>
<dbReference type="Proteomes" id="UP000218209">
    <property type="component" value="Unassembled WGS sequence"/>
</dbReference>
<evidence type="ECO:0000256" key="2">
    <source>
        <dbReference type="SAM" id="SignalP"/>
    </source>
</evidence>
<organism evidence="3 4">
    <name type="scientific">Porphyra umbilicalis</name>
    <name type="common">Purple laver</name>
    <name type="synonym">Red alga</name>
    <dbReference type="NCBI Taxonomy" id="2786"/>
    <lineage>
        <taxon>Eukaryota</taxon>
        <taxon>Rhodophyta</taxon>
        <taxon>Bangiophyceae</taxon>
        <taxon>Bangiales</taxon>
        <taxon>Bangiaceae</taxon>
        <taxon>Porphyra</taxon>
    </lineage>
</organism>
<feature type="compositionally biased region" description="Low complexity" evidence="1">
    <location>
        <begin position="68"/>
        <end position="86"/>
    </location>
</feature>
<sequence>MGTGTPPRRHGRATLPPSFLSLAAAAAAALTPRQAAASAVAAVPPSTFTAAAAAATAAAALPPRLAPIPSTAATPALTPMPASATTPAPPRRRRGKEAGQDARLNVGAEVYSEATNVTSFVECSRLFGTLASAKLVSGQVKEVIPGLHKDGRRKTDLRVAWVI</sequence>
<evidence type="ECO:0000256" key="1">
    <source>
        <dbReference type="SAM" id="MobiDB-lite"/>
    </source>
</evidence>
<reference evidence="3 4" key="1">
    <citation type="submission" date="2017-03" db="EMBL/GenBank/DDBJ databases">
        <title>WGS assembly of Porphyra umbilicalis.</title>
        <authorList>
            <person name="Brawley S.H."/>
            <person name="Blouin N.A."/>
            <person name="Ficko-Blean E."/>
            <person name="Wheeler G.L."/>
            <person name="Lohr M."/>
            <person name="Goodson H.V."/>
            <person name="Jenkins J.W."/>
            <person name="Blaby-Haas C.E."/>
            <person name="Helliwell K.E."/>
            <person name="Chan C."/>
            <person name="Marriage T."/>
            <person name="Bhattacharya D."/>
            <person name="Klein A.S."/>
            <person name="Badis Y."/>
            <person name="Brodie J."/>
            <person name="Cao Y."/>
            <person name="Collen J."/>
            <person name="Dittami S.M."/>
            <person name="Gachon C.M."/>
            <person name="Green B.R."/>
            <person name="Karpowicz S."/>
            <person name="Kim J.W."/>
            <person name="Kudahl U."/>
            <person name="Lin S."/>
            <person name="Michel G."/>
            <person name="Mittag M."/>
            <person name="Olson B.J."/>
            <person name="Pangilinan J."/>
            <person name="Peng Y."/>
            <person name="Qiu H."/>
            <person name="Shu S."/>
            <person name="Singer J.T."/>
            <person name="Smith A.G."/>
            <person name="Sprecher B.N."/>
            <person name="Wagner V."/>
            <person name="Wang W."/>
            <person name="Wang Z.-Y."/>
            <person name="Yan J."/>
            <person name="Yarish C."/>
            <person name="Zoeuner-Riek S."/>
            <person name="Zhuang Y."/>
            <person name="Zou Y."/>
            <person name="Lindquist E.A."/>
            <person name="Grimwood J."/>
            <person name="Barry K."/>
            <person name="Rokhsar D.S."/>
            <person name="Schmutz J."/>
            <person name="Stiller J.W."/>
            <person name="Grossman A.R."/>
            <person name="Prochnik S.E."/>
        </authorList>
    </citation>
    <scope>NUCLEOTIDE SEQUENCE [LARGE SCALE GENOMIC DNA]</scope>
    <source>
        <strain evidence="3">4086291</strain>
    </source>
</reference>
<keyword evidence="2" id="KW-0732">Signal</keyword>
<evidence type="ECO:0000313" key="4">
    <source>
        <dbReference type="Proteomes" id="UP000218209"/>
    </source>
</evidence>
<gene>
    <name evidence="3" type="ORF">BU14_0475s0006</name>
</gene>
<dbReference type="EMBL" id="KV919088">
    <property type="protein sequence ID" value="OSX72053.1"/>
    <property type="molecule type" value="Genomic_DNA"/>
</dbReference>
<evidence type="ECO:0000313" key="3">
    <source>
        <dbReference type="EMBL" id="OSX72053.1"/>
    </source>
</evidence>
<proteinExistence type="predicted"/>
<dbReference type="AlphaFoldDB" id="A0A1X6NUI9"/>
<accession>A0A1X6NUI9</accession>
<keyword evidence="4" id="KW-1185">Reference proteome</keyword>
<feature type="signal peptide" evidence="2">
    <location>
        <begin position="1"/>
        <end position="29"/>
    </location>
</feature>
<protein>
    <submittedName>
        <fullName evidence="3">Uncharacterized protein</fullName>
    </submittedName>
</protein>
<name>A0A1X6NUI9_PORUM</name>
<feature type="region of interest" description="Disordered" evidence="1">
    <location>
        <begin position="68"/>
        <end position="102"/>
    </location>
</feature>